<dbReference type="PANTHER" id="PTHR12243">
    <property type="entry name" value="MADF DOMAIN TRANSCRIPTION FACTOR"/>
    <property type="match status" value="1"/>
</dbReference>
<evidence type="ECO:0000259" key="2">
    <source>
        <dbReference type="PROSITE" id="PS51029"/>
    </source>
</evidence>
<dbReference type="SMART" id="SM00595">
    <property type="entry name" value="MADF"/>
    <property type="match status" value="1"/>
</dbReference>
<dbReference type="AlphaFoldDB" id="A0A8J2HCA4"/>
<keyword evidence="4" id="KW-1185">Reference proteome</keyword>
<organism evidence="3 4">
    <name type="scientific">Cotesia congregata</name>
    <name type="common">Parasitoid wasp</name>
    <name type="synonym">Apanteles congregatus</name>
    <dbReference type="NCBI Taxonomy" id="51543"/>
    <lineage>
        <taxon>Eukaryota</taxon>
        <taxon>Metazoa</taxon>
        <taxon>Ecdysozoa</taxon>
        <taxon>Arthropoda</taxon>
        <taxon>Hexapoda</taxon>
        <taxon>Insecta</taxon>
        <taxon>Pterygota</taxon>
        <taxon>Neoptera</taxon>
        <taxon>Endopterygota</taxon>
        <taxon>Hymenoptera</taxon>
        <taxon>Apocrita</taxon>
        <taxon>Ichneumonoidea</taxon>
        <taxon>Braconidae</taxon>
        <taxon>Microgastrinae</taxon>
        <taxon>Cotesia</taxon>
    </lineage>
</organism>
<evidence type="ECO:0000256" key="1">
    <source>
        <dbReference type="SAM" id="MobiDB-lite"/>
    </source>
</evidence>
<protein>
    <recommendedName>
        <fullName evidence="2">MADF domain-containing protein</fullName>
    </recommendedName>
</protein>
<feature type="region of interest" description="Disordered" evidence="1">
    <location>
        <begin position="113"/>
        <end position="151"/>
    </location>
</feature>
<dbReference type="Pfam" id="PF10545">
    <property type="entry name" value="MADF_DNA_bdg"/>
    <property type="match status" value="1"/>
</dbReference>
<dbReference type="PROSITE" id="PS51029">
    <property type="entry name" value="MADF"/>
    <property type="match status" value="1"/>
</dbReference>
<feature type="compositionally biased region" description="Low complexity" evidence="1">
    <location>
        <begin position="132"/>
        <end position="151"/>
    </location>
</feature>
<dbReference type="InterPro" id="IPR039353">
    <property type="entry name" value="TF_Adf1"/>
</dbReference>
<evidence type="ECO:0000313" key="3">
    <source>
        <dbReference type="EMBL" id="CAG5093758.1"/>
    </source>
</evidence>
<dbReference type="PANTHER" id="PTHR12243:SF67">
    <property type="entry name" value="COREPRESSOR OF PANGOLIN, ISOFORM A-RELATED"/>
    <property type="match status" value="1"/>
</dbReference>
<sequence>MSYTRDQRIEFIESVKRRPLLYNANDDFYHDRGETPRAWAEVVKECNFIKTVDKAKALWSRLRTSYVEHINSPDKKKCKFVNELSFLSSQNCLNIEEPNTTDDQVLNMPKTEKCNNEDDSEDNKVQNDQVDSHTASSSNSTMSNNDTNDATATCSYEPNNDQDDLTQFFNSLCVTAKKLPKKAQQDIKEKLFQIVNRDLEQNDP</sequence>
<reference evidence="3" key="1">
    <citation type="submission" date="2021-04" db="EMBL/GenBank/DDBJ databases">
        <authorList>
            <person name="Chebbi M.A.C M."/>
        </authorList>
    </citation>
    <scope>NUCLEOTIDE SEQUENCE</scope>
</reference>
<dbReference type="Proteomes" id="UP000786811">
    <property type="component" value="Unassembled WGS sequence"/>
</dbReference>
<dbReference type="EMBL" id="CAJNRD030001120">
    <property type="protein sequence ID" value="CAG5093758.1"/>
    <property type="molecule type" value="Genomic_DNA"/>
</dbReference>
<name>A0A8J2HCA4_COTCN</name>
<comment type="caution">
    <text evidence="3">The sequence shown here is derived from an EMBL/GenBank/DDBJ whole genome shotgun (WGS) entry which is preliminary data.</text>
</comment>
<proteinExistence type="predicted"/>
<evidence type="ECO:0000313" key="4">
    <source>
        <dbReference type="Proteomes" id="UP000786811"/>
    </source>
</evidence>
<gene>
    <name evidence="3" type="ORF">HICCMSTLAB_LOCUS7084</name>
</gene>
<accession>A0A8J2HCA4</accession>
<feature type="domain" description="MADF" evidence="2">
    <location>
        <begin position="10"/>
        <end position="92"/>
    </location>
</feature>
<dbReference type="InterPro" id="IPR006578">
    <property type="entry name" value="MADF-dom"/>
</dbReference>
<dbReference type="OrthoDB" id="6487365at2759"/>